<gene>
    <name evidence="1" type="ORF">SAMN06297397_0737</name>
</gene>
<name>A0AC61PJ07_9FIRM</name>
<organism evidence="1 2">
    <name type="scientific">Aristaeella lactis</name>
    <dbReference type="NCBI Taxonomy" id="3046383"/>
    <lineage>
        <taxon>Bacteria</taxon>
        <taxon>Bacillati</taxon>
        <taxon>Bacillota</taxon>
        <taxon>Clostridia</taxon>
        <taxon>Eubacteriales</taxon>
        <taxon>Aristaeellaceae</taxon>
        <taxon>Aristaeella</taxon>
    </lineage>
</organism>
<dbReference type="EMBL" id="FWXZ01000001">
    <property type="protein sequence ID" value="SMC41185.1"/>
    <property type="molecule type" value="Genomic_DNA"/>
</dbReference>
<evidence type="ECO:0000313" key="2">
    <source>
        <dbReference type="Proteomes" id="UP000192328"/>
    </source>
</evidence>
<sequence>MNTQQEKKFDVGGQAVMEGVMMRSPNATAVTVRRPDGTMVTKLTPFVPLKEKHPWMGKPFIRGIINMGTMLYYGMNTLEDSTKMLGMLDEEPTKFEKWLARKLGKGIDKIVMAFAIILAVILSVVLFIAIPAGVESLLRGAGMSTIGYTLIGGLVKIMILVGYMIFCACVPEVRRTFQYHGAEHKSVHCHESSLSLTPGNAQTFSRLHPRCGTAFLLIVFAISILLFLVLNVLVPISNFFVRFLFHLAMLPIVAGVSYEVLMGLAHSNSKIARILRWPGLQMQRLTTREPDESMLECAIVSVNVVLNGIPDHAKRTPEGWAVFTDYRQSEPGYIPPVEEAAEEETDADNADADPAPEA</sequence>
<comment type="caution">
    <text evidence="1">The sequence shown here is derived from an EMBL/GenBank/DDBJ whole genome shotgun (WGS) entry which is preliminary data.</text>
</comment>
<keyword evidence="2" id="KW-1185">Reference proteome</keyword>
<evidence type="ECO:0000313" key="1">
    <source>
        <dbReference type="EMBL" id="SMC41185.1"/>
    </source>
</evidence>
<accession>A0AC61PJ07</accession>
<dbReference type="Proteomes" id="UP000192328">
    <property type="component" value="Unassembled WGS sequence"/>
</dbReference>
<protein>
    <submittedName>
        <fullName evidence="1">Uncharacterized conserved protein YqhQ</fullName>
    </submittedName>
</protein>
<proteinExistence type="predicted"/>
<reference evidence="1" key="1">
    <citation type="submission" date="2017-04" db="EMBL/GenBank/DDBJ databases">
        <authorList>
            <person name="Varghese N."/>
            <person name="Submissions S."/>
        </authorList>
    </citation>
    <scope>NUCLEOTIDE SEQUENCE</scope>
    <source>
        <strain evidence="1">WTE2008</strain>
    </source>
</reference>